<feature type="region of interest" description="Disordered" evidence="1">
    <location>
        <begin position="239"/>
        <end position="258"/>
    </location>
</feature>
<dbReference type="EMBL" id="ANIZ01003761">
    <property type="protein sequence ID" value="ETI31544.1"/>
    <property type="molecule type" value="Genomic_DNA"/>
</dbReference>
<organism evidence="3 4">
    <name type="scientific">Phytophthora nicotianae P1569</name>
    <dbReference type="NCBI Taxonomy" id="1317065"/>
    <lineage>
        <taxon>Eukaryota</taxon>
        <taxon>Sar</taxon>
        <taxon>Stramenopiles</taxon>
        <taxon>Oomycota</taxon>
        <taxon>Peronosporomycetes</taxon>
        <taxon>Peronosporales</taxon>
        <taxon>Peronosporaceae</taxon>
        <taxon>Phytophthora</taxon>
    </lineage>
</organism>
<dbReference type="Pfam" id="PF13843">
    <property type="entry name" value="DDE_Tnp_1_7"/>
    <property type="match status" value="1"/>
</dbReference>
<dbReference type="OrthoDB" id="127205at2759"/>
<keyword evidence="4" id="KW-1185">Reference proteome</keyword>
<dbReference type="InterPro" id="IPR029526">
    <property type="entry name" value="PGBD"/>
</dbReference>
<protein>
    <recommendedName>
        <fullName evidence="2">PiggyBac transposable element-derived protein domain-containing protein</fullName>
    </recommendedName>
</protein>
<dbReference type="eggNOG" id="ENOG502SFNM">
    <property type="taxonomic scope" value="Eukaryota"/>
</dbReference>
<evidence type="ECO:0000313" key="4">
    <source>
        <dbReference type="Proteomes" id="UP000018721"/>
    </source>
</evidence>
<dbReference type="PANTHER" id="PTHR46599">
    <property type="entry name" value="PIGGYBAC TRANSPOSABLE ELEMENT-DERIVED PROTEIN 4"/>
    <property type="match status" value="1"/>
</dbReference>
<evidence type="ECO:0000313" key="3">
    <source>
        <dbReference type="EMBL" id="ETI31544.1"/>
    </source>
</evidence>
<accession>V9DXG8</accession>
<feature type="compositionally biased region" description="Gly residues" evidence="1">
    <location>
        <begin position="327"/>
        <end position="336"/>
    </location>
</feature>
<gene>
    <name evidence="3" type="ORF">F443_21497</name>
</gene>
<evidence type="ECO:0000259" key="2">
    <source>
        <dbReference type="Pfam" id="PF13843"/>
    </source>
</evidence>
<evidence type="ECO:0000256" key="1">
    <source>
        <dbReference type="SAM" id="MobiDB-lite"/>
    </source>
</evidence>
<feature type="region of interest" description="Disordered" evidence="1">
    <location>
        <begin position="1412"/>
        <end position="1439"/>
    </location>
</feature>
<feature type="region of interest" description="Disordered" evidence="1">
    <location>
        <begin position="327"/>
        <end position="362"/>
    </location>
</feature>
<dbReference type="HOGENOM" id="CLU_251987_0_0_1"/>
<reference evidence="3 4" key="1">
    <citation type="submission" date="2013-11" db="EMBL/GenBank/DDBJ databases">
        <title>The Genome Sequence of Phytophthora parasitica P1569.</title>
        <authorList>
            <consortium name="The Broad Institute Genomics Platform"/>
            <person name="Russ C."/>
            <person name="Tyler B."/>
            <person name="Panabieres F."/>
            <person name="Shan W."/>
            <person name="Tripathy S."/>
            <person name="Grunwald N."/>
            <person name="Machado M."/>
            <person name="Johnson C.S."/>
            <person name="Arredondo F."/>
            <person name="Hong C."/>
            <person name="Coffey M."/>
            <person name="Young S.K."/>
            <person name="Zeng Q."/>
            <person name="Gargeya S."/>
            <person name="Fitzgerald M."/>
            <person name="Abouelleil A."/>
            <person name="Alvarado L."/>
            <person name="Chapman S.B."/>
            <person name="Gainer-Dewar J."/>
            <person name="Goldberg J."/>
            <person name="Griggs A."/>
            <person name="Gujja S."/>
            <person name="Hansen M."/>
            <person name="Howarth C."/>
            <person name="Imamovic A."/>
            <person name="Ireland A."/>
            <person name="Larimer J."/>
            <person name="McCowan C."/>
            <person name="Murphy C."/>
            <person name="Pearson M."/>
            <person name="Poon T.W."/>
            <person name="Priest M."/>
            <person name="Roberts A."/>
            <person name="Saif S."/>
            <person name="Shea T."/>
            <person name="Sykes S."/>
            <person name="Wortman J."/>
            <person name="Nusbaum C."/>
            <person name="Birren B."/>
        </authorList>
    </citation>
    <scope>NUCLEOTIDE SEQUENCE [LARGE SCALE GENOMIC DNA]</scope>
    <source>
        <strain evidence="3 4">P1569</strain>
    </source>
</reference>
<comment type="caution">
    <text evidence="3">The sequence shown here is derived from an EMBL/GenBank/DDBJ whole genome shotgun (WGS) entry which is preliminary data.</text>
</comment>
<feature type="compositionally biased region" description="Basic and acidic residues" evidence="1">
    <location>
        <begin position="1425"/>
        <end position="1439"/>
    </location>
</feature>
<dbReference type="Proteomes" id="UP000018721">
    <property type="component" value="Unassembled WGS sequence"/>
</dbReference>
<feature type="domain" description="PiggyBac transposable element-derived protein" evidence="2">
    <location>
        <begin position="581"/>
        <end position="951"/>
    </location>
</feature>
<proteinExistence type="predicted"/>
<sequence>MAIPTALKCRTRKNLTSAERAEVIAYLLSRLWRRSVKSIQAGAPIDYESGRKGRSGRKSRLKSEFRVQLNEAIELIPLEDRTDIRTLANSLGIAKTIEDLVNNVDSAFKELHYTKLDSVFLTLQSVLQASMRVDGCNKYNIPHLSKDKLRADTGLLLPSLACTEEVYNRAKSFLRTVPDDSGGNAVGRMAGRIIGGRHVATARRSIRTAAVNIDDVEAVRNVGARVDEATGMATVAARDPRVGRGKARVRQSPSSCTGGGHEVCEGVNAGDAGGHTAVAGRVERGLGTGERRGGSTAQRAVRASNLAGVNCGGGGGDHGVRGGGVQGCESRGGCGGQKARPATDTATSKANEMDDSELSDGVSREVDIDHTVPESPQAGVAQGAPTTPARTPPIMLQDVYISKLVAFSPNKEKWMKAKAYRPIGTAYIIGRVYCQVKKGKNASLFQIRWLDSQFHSAVEHISVGFVQLGIKNYLALTRVKNPDWRILVRPDPADVIVFEEEASDCEEEMLHAFDPTGLLPTSFAEVEAIKNMRFIPSGVTEGPSYLYQHENGSTQTYMRPEYRHLFEHSASSSFFAYIPLYFWRQVLHETNTYAVVNNIRVATPFTLEELMVFLGILFFMAMNDKGEYANYWGLQAEDLTFGGNTTSLDGIMTLHRFKLLRRCLSFNAVPNTLEKDGAARIRPLLNLLKITGGQYIHVGRNVALDEASVACRSRQGRHMIVYNPMKPTGKYHFRLYMVCCSTSWIALNYKLHCNRSDILDRLSGVVHPSEAQDLREELENVSKIRQHVLEVTRPLFGTNRVVNMDNYCTSVQLLQELRLKGLFGRGTIRANSKHFPTHTILQKDVCSRGDYRQSVSHDHSMLAASWCDGNVVNLVSNADSTNVTSVARMVGSEKQFYPAPECVAQYNANMQGVDRLDQIRGRFSTADGHSFKRWHKKLALALIDVARSNAYLTWRLVKPDPATRDPHRSFLMELVSELLNGQWRNAPSDGRMLYSGGMLDGEDVEQVDTPSSRTPGKKSAVLAETTCASVSSRQIYAEKSRKRRRCIVCRWEGRYPTQVTNYCLTHGVCLCRVLHDQPAKPWMCPSTTSTCWDKFHQFYLPNGLFTDKGNVRRHSELAKLRNEHEPRTQKPRKVAARQIGYGLGGDGLSADHSIGLDAFGPNGSATHRLAIYSGPGGAGRGGAGTRGLGGAGADGGATVELGGTGCGRAGARGLVDAAGVDGGAALGHNDAGRVGAGARGLCGAALGLGGAAVVGVTGRGGAAGRALGVASGLDGGSTLRLGDDGVNGGTARGLDGTGRGLSGVCGVGDTGVDGHSALELDGAGRVGPGAAVGLGGGAAGLGGGATRLCDVGRADAGVRGLSDTAGVAGAGRGNSRGLGDTACMAGCGAAGLGGACGVGSRVLRNAAHVPRGTEVGLDGAGRGETGARGRGEDTDERQV</sequence>
<dbReference type="PANTHER" id="PTHR46599:SF3">
    <property type="entry name" value="PIGGYBAC TRANSPOSABLE ELEMENT-DERIVED PROTEIN 4"/>
    <property type="match status" value="1"/>
</dbReference>
<name>V9DXG8_PHYNI</name>